<accession>A0A4S4E4L2</accession>
<dbReference type="EMBL" id="SDRB02007632">
    <property type="protein sequence ID" value="THG10889.1"/>
    <property type="molecule type" value="Genomic_DNA"/>
</dbReference>
<keyword evidence="3" id="KW-1185">Reference proteome</keyword>
<evidence type="ECO:0000256" key="1">
    <source>
        <dbReference type="SAM" id="MobiDB-lite"/>
    </source>
</evidence>
<sequence length="231" mass="26767">MQQRQQLVERMHCHRHPRGEAPPPPPPLPPPTSVVKSAPRSKAQRGAPIAPEGDQGEAREAPTRIATHVIQHDNEKSTRKRRRVKENKGKRRVKENKPTQRQLRRPPFDFADFFFSISTTSCRLHKYRVLTECAYTYRYGCTRTWYAIYIPSTPYKVGYAMGMQWVRRTPLAEMGLFGKDPAEWSQSIPNMNVHDASISTTFKLILNWYGPIATSRKITPKVWRTEFSYAQ</sequence>
<feature type="region of interest" description="Disordered" evidence="1">
    <location>
        <begin position="1"/>
        <end position="102"/>
    </location>
</feature>
<name>A0A4S4E4L2_CAMSN</name>
<evidence type="ECO:0000313" key="2">
    <source>
        <dbReference type="EMBL" id="THG10889.1"/>
    </source>
</evidence>
<feature type="compositionally biased region" description="Basic residues" evidence="1">
    <location>
        <begin position="78"/>
        <end position="94"/>
    </location>
</feature>
<reference evidence="2 3" key="1">
    <citation type="journal article" date="2018" name="Proc. Natl. Acad. Sci. U.S.A.">
        <title>Draft genome sequence of Camellia sinensis var. sinensis provides insights into the evolution of the tea genome and tea quality.</title>
        <authorList>
            <person name="Wei C."/>
            <person name="Yang H."/>
            <person name="Wang S."/>
            <person name="Zhao J."/>
            <person name="Liu C."/>
            <person name="Gao L."/>
            <person name="Xia E."/>
            <person name="Lu Y."/>
            <person name="Tai Y."/>
            <person name="She G."/>
            <person name="Sun J."/>
            <person name="Cao H."/>
            <person name="Tong W."/>
            <person name="Gao Q."/>
            <person name="Li Y."/>
            <person name="Deng W."/>
            <person name="Jiang X."/>
            <person name="Wang W."/>
            <person name="Chen Q."/>
            <person name="Zhang S."/>
            <person name="Li H."/>
            <person name="Wu J."/>
            <person name="Wang P."/>
            <person name="Li P."/>
            <person name="Shi C."/>
            <person name="Zheng F."/>
            <person name="Jian J."/>
            <person name="Huang B."/>
            <person name="Shan D."/>
            <person name="Shi M."/>
            <person name="Fang C."/>
            <person name="Yue Y."/>
            <person name="Li F."/>
            <person name="Li D."/>
            <person name="Wei S."/>
            <person name="Han B."/>
            <person name="Jiang C."/>
            <person name="Yin Y."/>
            <person name="Xia T."/>
            <person name="Zhang Z."/>
            <person name="Bennetzen J.L."/>
            <person name="Zhao S."/>
            <person name="Wan X."/>
        </authorList>
    </citation>
    <scope>NUCLEOTIDE SEQUENCE [LARGE SCALE GENOMIC DNA]</scope>
    <source>
        <strain evidence="3">cv. Shuchazao</strain>
        <tissue evidence="2">Leaf</tissue>
    </source>
</reference>
<evidence type="ECO:0000313" key="3">
    <source>
        <dbReference type="Proteomes" id="UP000306102"/>
    </source>
</evidence>
<proteinExistence type="predicted"/>
<protein>
    <submittedName>
        <fullName evidence="2">Uncharacterized protein</fullName>
    </submittedName>
</protein>
<feature type="compositionally biased region" description="Pro residues" evidence="1">
    <location>
        <begin position="20"/>
        <end position="32"/>
    </location>
</feature>
<dbReference type="AlphaFoldDB" id="A0A4S4E4L2"/>
<dbReference type="Proteomes" id="UP000306102">
    <property type="component" value="Unassembled WGS sequence"/>
</dbReference>
<gene>
    <name evidence="2" type="ORF">TEA_025824</name>
</gene>
<comment type="caution">
    <text evidence="2">The sequence shown here is derived from an EMBL/GenBank/DDBJ whole genome shotgun (WGS) entry which is preliminary data.</text>
</comment>
<organism evidence="2 3">
    <name type="scientific">Camellia sinensis var. sinensis</name>
    <name type="common">China tea</name>
    <dbReference type="NCBI Taxonomy" id="542762"/>
    <lineage>
        <taxon>Eukaryota</taxon>
        <taxon>Viridiplantae</taxon>
        <taxon>Streptophyta</taxon>
        <taxon>Embryophyta</taxon>
        <taxon>Tracheophyta</taxon>
        <taxon>Spermatophyta</taxon>
        <taxon>Magnoliopsida</taxon>
        <taxon>eudicotyledons</taxon>
        <taxon>Gunneridae</taxon>
        <taxon>Pentapetalae</taxon>
        <taxon>asterids</taxon>
        <taxon>Ericales</taxon>
        <taxon>Theaceae</taxon>
        <taxon>Camellia</taxon>
    </lineage>
</organism>